<name>A0A6J0C9M3_NEOLC</name>
<dbReference type="SMART" id="SM00365">
    <property type="entry name" value="LRR_SD22"/>
    <property type="match status" value="6"/>
</dbReference>
<dbReference type="InterPro" id="IPR055414">
    <property type="entry name" value="LRR_R13L4/SHOC2-like"/>
</dbReference>
<dbReference type="Proteomes" id="UP000829291">
    <property type="component" value="Chromosome 5"/>
</dbReference>
<dbReference type="PANTHER" id="PTHR48051">
    <property type="match status" value="1"/>
</dbReference>
<evidence type="ECO:0000313" key="5">
    <source>
        <dbReference type="Proteomes" id="UP000829291"/>
    </source>
</evidence>
<dbReference type="Pfam" id="PF13855">
    <property type="entry name" value="LRR_8"/>
    <property type="match status" value="1"/>
</dbReference>
<evidence type="ECO:0000256" key="3">
    <source>
        <dbReference type="SAM" id="MobiDB-lite"/>
    </source>
</evidence>
<dbReference type="InterPro" id="IPR001611">
    <property type="entry name" value="Leu-rich_rpt"/>
</dbReference>
<sequence length="601" mass="67901">MTSEKNFDVASPEDKELEKLVNGRINGLLPISQTLSLDSMLENHNDLEDIFISQEFTKVVDFSMKDNNLTSLPKNFTSNLSSVTRIDVSNNNLQDLEICFESLKNLQELIVDKNRLEELPNDLGELVNLKVLSAAGNKLTIIPESFGNIKNLEKLELSHNKIKSFSVTCVNLDNLKVLNLSFNELRTVPKCVVEGSSRLEVLDLSHNNITEITRPPCSRNLRKFYFKNNPRNEQFPDWILTEQFSNLQEVVLDETRFSSFDLPAKSFGQTFSHLKKLSMSKCRLSDTSFDQLSQSLPDLEYLNVGNDVTNVDGNVFWVMPAANLKSPENIVEINIQAAGLPALPCEINMLRNLTRLNVSKNNISSLPEEFCELEKLEIFNAAHNNLYALPQRLGNLTALRVLFLETNKLTSLPDSIQSLSKLECLDLYNNEFHELPKQLEKIPNLQALDIEGNIFKTDNLQISNIEYLKARNILRSMSSFLLVRTDESKIAYSSDDESISSLEYWDQLSLGDKSMIDTNLSDVGSVENWDISEDSADDYDPTAQPRTHNSHSPFTVSSVLYDGNFCPADLHRARIRDQLAAMQGNTGRQTPSIEEGQFDDA</sequence>
<feature type="domain" description="Disease resistance R13L4/SHOC-2-like LRR" evidence="4">
    <location>
        <begin position="76"/>
        <end position="252"/>
    </location>
</feature>
<evidence type="ECO:0000256" key="1">
    <source>
        <dbReference type="ARBA" id="ARBA00022614"/>
    </source>
</evidence>
<proteinExistence type="predicted"/>
<dbReference type="GeneID" id="107227462"/>
<dbReference type="OrthoDB" id="2021138at2759"/>
<dbReference type="GO" id="GO:0005737">
    <property type="term" value="C:cytoplasm"/>
    <property type="evidence" value="ECO:0007669"/>
    <property type="project" value="TreeGrafter"/>
</dbReference>
<gene>
    <name evidence="6" type="primary">LOC107227462</name>
</gene>
<organism evidence="6">
    <name type="scientific">Neodiprion lecontei</name>
    <name type="common">Redheaded pine sawfly</name>
    <dbReference type="NCBI Taxonomy" id="441921"/>
    <lineage>
        <taxon>Eukaryota</taxon>
        <taxon>Metazoa</taxon>
        <taxon>Ecdysozoa</taxon>
        <taxon>Arthropoda</taxon>
        <taxon>Hexapoda</taxon>
        <taxon>Insecta</taxon>
        <taxon>Pterygota</taxon>
        <taxon>Neoptera</taxon>
        <taxon>Endopterygota</taxon>
        <taxon>Hymenoptera</taxon>
        <taxon>Tenthredinoidea</taxon>
        <taxon>Diprionidae</taxon>
        <taxon>Diprioninae</taxon>
        <taxon>Neodiprion</taxon>
    </lineage>
</organism>
<dbReference type="InParanoid" id="A0A6J0C9M3"/>
<dbReference type="RefSeq" id="XP_015524096.2">
    <property type="nucleotide sequence ID" value="XM_015668610.2"/>
</dbReference>
<dbReference type="SMART" id="SM00364">
    <property type="entry name" value="LRR_BAC"/>
    <property type="match status" value="10"/>
</dbReference>
<keyword evidence="1" id="KW-0433">Leucine-rich repeat</keyword>
<dbReference type="KEGG" id="nlo:107227462"/>
<dbReference type="Pfam" id="PF00560">
    <property type="entry name" value="LRR_1"/>
    <property type="match status" value="1"/>
</dbReference>
<evidence type="ECO:0000259" key="4">
    <source>
        <dbReference type="Pfam" id="PF23598"/>
    </source>
</evidence>
<dbReference type="AlphaFoldDB" id="A0A6J0C9M3"/>
<feature type="compositionally biased region" description="Polar residues" evidence="3">
    <location>
        <begin position="544"/>
        <end position="553"/>
    </location>
</feature>
<dbReference type="Pfam" id="PF23598">
    <property type="entry name" value="LRR_14"/>
    <property type="match status" value="1"/>
</dbReference>
<dbReference type="PROSITE" id="PS51450">
    <property type="entry name" value="LRR"/>
    <property type="match status" value="3"/>
</dbReference>
<evidence type="ECO:0000256" key="2">
    <source>
        <dbReference type="ARBA" id="ARBA00022737"/>
    </source>
</evidence>
<accession>A0A6J0C9M3</accession>
<keyword evidence="5" id="KW-1185">Reference proteome</keyword>
<feature type="region of interest" description="Disordered" evidence="3">
    <location>
        <begin position="532"/>
        <end position="553"/>
    </location>
</feature>
<dbReference type="InterPro" id="IPR003591">
    <property type="entry name" value="Leu-rich_rpt_typical-subtyp"/>
</dbReference>
<dbReference type="PANTHER" id="PTHR48051:SF1">
    <property type="entry name" value="RAS SUPPRESSOR PROTEIN 1"/>
    <property type="match status" value="1"/>
</dbReference>
<evidence type="ECO:0000313" key="6">
    <source>
        <dbReference type="RefSeq" id="XP_015524096.2"/>
    </source>
</evidence>
<reference evidence="6" key="1">
    <citation type="submission" date="2025-08" db="UniProtKB">
        <authorList>
            <consortium name="RefSeq"/>
        </authorList>
    </citation>
    <scope>IDENTIFICATION</scope>
    <source>
        <tissue evidence="6">Thorax and Abdomen</tissue>
    </source>
</reference>
<dbReference type="InterPro" id="IPR050216">
    <property type="entry name" value="LRR_domain-containing"/>
</dbReference>
<dbReference type="Gene3D" id="3.80.10.10">
    <property type="entry name" value="Ribonuclease Inhibitor"/>
    <property type="match status" value="4"/>
</dbReference>
<protein>
    <submittedName>
        <fullName evidence="6">Leucine-rich repeat-containing protein 40-like</fullName>
    </submittedName>
</protein>
<dbReference type="SMART" id="SM00369">
    <property type="entry name" value="LRR_TYP"/>
    <property type="match status" value="10"/>
</dbReference>
<dbReference type="InterPro" id="IPR032675">
    <property type="entry name" value="LRR_dom_sf"/>
</dbReference>
<keyword evidence="2" id="KW-0677">Repeat</keyword>
<dbReference type="SUPFAM" id="SSF52058">
    <property type="entry name" value="L domain-like"/>
    <property type="match status" value="2"/>
</dbReference>